<protein>
    <submittedName>
        <fullName evidence="8">Tkl dicty4 protein kinase</fullName>
    </submittedName>
</protein>
<dbReference type="GO" id="GO:0000166">
    <property type="term" value="F:nucleotide binding"/>
    <property type="evidence" value="ECO:0007669"/>
    <property type="project" value="UniProtKB-KW"/>
</dbReference>
<evidence type="ECO:0000259" key="7">
    <source>
        <dbReference type="PROSITE" id="PS50125"/>
    </source>
</evidence>
<dbReference type="GO" id="GO:0016301">
    <property type="term" value="F:kinase activity"/>
    <property type="evidence" value="ECO:0007669"/>
    <property type="project" value="UniProtKB-KW"/>
</dbReference>
<dbReference type="SMART" id="SM00044">
    <property type="entry name" value="CYCc"/>
    <property type="match status" value="1"/>
</dbReference>
<dbReference type="InterPro" id="IPR029787">
    <property type="entry name" value="Nucleotide_cyclase"/>
</dbReference>
<keyword evidence="8" id="KW-0418">Kinase</keyword>
<proteinExistence type="predicted"/>
<dbReference type="GO" id="GO:0035556">
    <property type="term" value="P:intracellular signal transduction"/>
    <property type="evidence" value="ECO:0007669"/>
    <property type="project" value="InterPro"/>
</dbReference>
<keyword evidence="3" id="KW-0547">Nucleotide-binding</keyword>
<dbReference type="InterPro" id="IPR050401">
    <property type="entry name" value="Cyclic_nucleotide_synthase"/>
</dbReference>
<dbReference type="InterPro" id="IPR001054">
    <property type="entry name" value="A/G_cyclase"/>
</dbReference>
<dbReference type="GO" id="GO:0007168">
    <property type="term" value="P:receptor guanylyl cyclase signaling pathway"/>
    <property type="evidence" value="ECO:0007669"/>
    <property type="project" value="TreeGrafter"/>
</dbReference>
<dbReference type="PANTHER" id="PTHR11920">
    <property type="entry name" value="GUANYLYL CYCLASE"/>
    <property type="match status" value="1"/>
</dbReference>
<sequence>MSMLERLFLKFDELAMKHGVFKVETIGDAYMCVGGLPEPQEDHTLRIARMALDCIDAANQTLIDPEDLSLGYINIRVGFHSGPVMASVVGDLNPRYCLFGDTVNTASRMETNSEPNRVNCSEGSGFLLLDQGKGCTDLILTTRGHLKIKGKGMMQCFWVTRAALQNPGEDGIDEIDCTATGEGDMLLGAKHSLDANGILGKSSWV</sequence>
<dbReference type="GO" id="GO:0005886">
    <property type="term" value="C:plasma membrane"/>
    <property type="evidence" value="ECO:0007669"/>
    <property type="project" value="TreeGrafter"/>
</dbReference>
<keyword evidence="5" id="KW-0472">Membrane</keyword>
<evidence type="ECO:0000256" key="4">
    <source>
        <dbReference type="ARBA" id="ARBA00022989"/>
    </source>
</evidence>
<dbReference type="EMBL" id="GBEZ01022802">
    <property type="protein sequence ID" value="JAC64052.1"/>
    <property type="molecule type" value="Transcribed_RNA"/>
</dbReference>
<reference evidence="8" key="1">
    <citation type="submission" date="2014-05" db="EMBL/GenBank/DDBJ databases">
        <title>The transcriptome of the halophilic microalga Tetraselmis sp. GSL018 isolated from the Great Salt Lake, Utah.</title>
        <authorList>
            <person name="Jinkerson R.E."/>
            <person name="D'Adamo S."/>
            <person name="Posewitz M.C."/>
        </authorList>
    </citation>
    <scope>NUCLEOTIDE SEQUENCE</scope>
    <source>
        <strain evidence="8">GSL018</strain>
    </source>
</reference>
<gene>
    <name evidence="8" type="ORF">TSPGSL018_19144</name>
</gene>
<accession>A0A061QTS4</accession>
<organism evidence="8">
    <name type="scientific">Tetraselmis sp. GSL018</name>
    <dbReference type="NCBI Taxonomy" id="582737"/>
    <lineage>
        <taxon>Eukaryota</taxon>
        <taxon>Viridiplantae</taxon>
        <taxon>Chlorophyta</taxon>
        <taxon>core chlorophytes</taxon>
        <taxon>Chlorodendrophyceae</taxon>
        <taxon>Chlorodendrales</taxon>
        <taxon>Chlorodendraceae</taxon>
        <taxon>Tetraselmis</taxon>
    </lineage>
</organism>
<keyword evidence="6" id="KW-0456">Lyase</keyword>
<dbReference type="GO" id="GO:0001653">
    <property type="term" value="F:peptide receptor activity"/>
    <property type="evidence" value="ECO:0007669"/>
    <property type="project" value="TreeGrafter"/>
</dbReference>
<name>A0A061QTS4_9CHLO</name>
<dbReference type="Gene3D" id="3.30.70.1230">
    <property type="entry name" value="Nucleotide cyclase"/>
    <property type="match status" value="1"/>
</dbReference>
<keyword evidence="2" id="KW-0812">Transmembrane</keyword>
<evidence type="ECO:0000313" key="8">
    <source>
        <dbReference type="EMBL" id="JAC64052.1"/>
    </source>
</evidence>
<dbReference type="AlphaFoldDB" id="A0A061QTS4"/>
<evidence type="ECO:0000256" key="6">
    <source>
        <dbReference type="ARBA" id="ARBA00023239"/>
    </source>
</evidence>
<comment type="subcellular location">
    <subcellularLocation>
        <location evidence="1">Membrane</location>
    </subcellularLocation>
</comment>
<dbReference type="CDD" id="cd07302">
    <property type="entry name" value="CHD"/>
    <property type="match status" value="1"/>
</dbReference>
<evidence type="ECO:0000256" key="2">
    <source>
        <dbReference type="ARBA" id="ARBA00022692"/>
    </source>
</evidence>
<dbReference type="PANTHER" id="PTHR11920:SF335">
    <property type="entry name" value="GUANYLATE CYCLASE"/>
    <property type="match status" value="1"/>
</dbReference>
<dbReference type="GO" id="GO:0004016">
    <property type="term" value="F:adenylate cyclase activity"/>
    <property type="evidence" value="ECO:0007669"/>
    <property type="project" value="TreeGrafter"/>
</dbReference>
<feature type="domain" description="Guanylate cyclase" evidence="7">
    <location>
        <begin position="1"/>
        <end position="110"/>
    </location>
</feature>
<dbReference type="SUPFAM" id="SSF55073">
    <property type="entry name" value="Nucleotide cyclase"/>
    <property type="match status" value="1"/>
</dbReference>
<dbReference type="Pfam" id="PF00211">
    <property type="entry name" value="Guanylate_cyc"/>
    <property type="match status" value="1"/>
</dbReference>
<keyword evidence="8" id="KW-0808">Transferase</keyword>
<dbReference type="GO" id="GO:0004383">
    <property type="term" value="F:guanylate cyclase activity"/>
    <property type="evidence" value="ECO:0007669"/>
    <property type="project" value="TreeGrafter"/>
</dbReference>
<evidence type="ECO:0000256" key="1">
    <source>
        <dbReference type="ARBA" id="ARBA00004370"/>
    </source>
</evidence>
<keyword evidence="4" id="KW-1133">Transmembrane helix</keyword>
<evidence type="ECO:0000256" key="5">
    <source>
        <dbReference type="ARBA" id="ARBA00023136"/>
    </source>
</evidence>
<dbReference type="PROSITE" id="PS50125">
    <property type="entry name" value="GUANYLATE_CYCLASE_2"/>
    <property type="match status" value="1"/>
</dbReference>
<evidence type="ECO:0000256" key="3">
    <source>
        <dbReference type="ARBA" id="ARBA00022741"/>
    </source>
</evidence>